<evidence type="ECO:0000256" key="1">
    <source>
        <dbReference type="ARBA" id="ARBA00004141"/>
    </source>
</evidence>
<gene>
    <name evidence="7" type="ORF">PECAL_1P22850</name>
</gene>
<keyword evidence="2 6" id="KW-0812">Transmembrane</keyword>
<feature type="transmembrane region" description="Helical" evidence="6">
    <location>
        <begin position="71"/>
        <end position="91"/>
    </location>
</feature>
<evidence type="ECO:0000256" key="5">
    <source>
        <dbReference type="SAM" id="MobiDB-lite"/>
    </source>
</evidence>
<keyword evidence="4 6" id="KW-0472">Membrane</keyword>
<feature type="transmembrane region" description="Helical" evidence="6">
    <location>
        <begin position="198"/>
        <end position="219"/>
    </location>
</feature>
<keyword evidence="8" id="KW-1185">Reference proteome</keyword>
<dbReference type="InterPro" id="IPR005178">
    <property type="entry name" value="Ostalpha/TMEM184C"/>
</dbReference>
<organism evidence="7 8">
    <name type="scientific">Pelagomonas calceolata</name>
    <dbReference type="NCBI Taxonomy" id="35677"/>
    <lineage>
        <taxon>Eukaryota</taxon>
        <taxon>Sar</taxon>
        <taxon>Stramenopiles</taxon>
        <taxon>Ochrophyta</taxon>
        <taxon>Pelagophyceae</taxon>
        <taxon>Pelagomonadales</taxon>
        <taxon>Pelagomonadaceae</taxon>
        <taxon>Pelagomonas</taxon>
    </lineage>
</organism>
<accession>A0A8J2WRJ3</accession>
<evidence type="ECO:0000256" key="3">
    <source>
        <dbReference type="ARBA" id="ARBA00022989"/>
    </source>
</evidence>
<dbReference type="EMBL" id="CAKKNE010000001">
    <property type="protein sequence ID" value="CAH0365827.1"/>
    <property type="molecule type" value="Genomic_DNA"/>
</dbReference>
<protein>
    <recommendedName>
        <fullName evidence="9">Transmembrane protein 184C</fullName>
    </recommendedName>
</protein>
<feature type="compositionally biased region" description="Polar residues" evidence="5">
    <location>
        <begin position="40"/>
        <end position="49"/>
    </location>
</feature>
<feature type="region of interest" description="Disordered" evidence="5">
    <location>
        <begin position="40"/>
        <end position="63"/>
    </location>
</feature>
<dbReference type="AlphaFoldDB" id="A0A8J2WRJ3"/>
<dbReference type="PANTHER" id="PTHR23423">
    <property type="entry name" value="ORGANIC SOLUTE TRANSPORTER-RELATED"/>
    <property type="match status" value="1"/>
</dbReference>
<dbReference type="GO" id="GO:0016020">
    <property type="term" value="C:membrane"/>
    <property type="evidence" value="ECO:0007669"/>
    <property type="project" value="UniProtKB-SubCell"/>
</dbReference>
<dbReference type="Pfam" id="PF03619">
    <property type="entry name" value="Solute_trans_a"/>
    <property type="match status" value="1"/>
</dbReference>
<feature type="compositionally biased region" description="Basic and acidic residues" evidence="5">
    <location>
        <begin position="396"/>
        <end position="421"/>
    </location>
</feature>
<dbReference type="OrthoDB" id="5348404at2759"/>
<evidence type="ECO:0000313" key="8">
    <source>
        <dbReference type="Proteomes" id="UP000789595"/>
    </source>
</evidence>
<reference evidence="7" key="1">
    <citation type="submission" date="2021-11" db="EMBL/GenBank/DDBJ databases">
        <authorList>
            <consortium name="Genoscope - CEA"/>
            <person name="William W."/>
        </authorList>
    </citation>
    <scope>NUCLEOTIDE SEQUENCE</scope>
</reference>
<evidence type="ECO:0000256" key="6">
    <source>
        <dbReference type="SAM" id="Phobius"/>
    </source>
</evidence>
<dbReference type="Proteomes" id="UP000789595">
    <property type="component" value="Unassembled WGS sequence"/>
</dbReference>
<evidence type="ECO:0000256" key="2">
    <source>
        <dbReference type="ARBA" id="ARBA00022692"/>
    </source>
</evidence>
<name>A0A8J2WRJ3_9STRA</name>
<evidence type="ECO:0008006" key="9">
    <source>
        <dbReference type="Google" id="ProtNLM"/>
    </source>
</evidence>
<keyword evidence="3 6" id="KW-1133">Transmembrane helix</keyword>
<evidence type="ECO:0000256" key="4">
    <source>
        <dbReference type="ARBA" id="ARBA00023136"/>
    </source>
</evidence>
<feature type="region of interest" description="Disordered" evidence="5">
    <location>
        <begin position="396"/>
        <end position="462"/>
    </location>
</feature>
<feature type="transmembrane region" description="Helical" evidence="6">
    <location>
        <begin position="272"/>
        <end position="299"/>
    </location>
</feature>
<comment type="caution">
    <text evidence="7">The sequence shown here is derived from an EMBL/GenBank/DDBJ whole genome shotgun (WGS) entry which is preliminary data.</text>
</comment>
<feature type="transmembrane region" description="Helical" evidence="6">
    <location>
        <begin position="111"/>
        <end position="131"/>
    </location>
</feature>
<proteinExistence type="predicted"/>
<sequence length="462" mass="53040">MGDHGCVGHGGYSWCEALNECVRPWETDCPDTLEIDAPTPTHNVTSVPTTVPIPETHHDKDEEPPVGTYDGAIVIALLCTIIAVGLSLHLIRGHLRNYVKPQRQRYVIRIVWMVPIYAINSFLSLCFIQYAPIFDVPRDVYESYVLYNFVALLIDYMGGENEAKAFFAAQPPQKHWWPFHWLGDHDMSVFLETTRLCVLQYSIVRPVTAFTTLFLYFSGDWDDTDWHATAANLWIMLVNNASVTLALYYLVYFYHATLPCEPLQRAKPLLKFIAVKLIVFFCFWQSMVISLLVSFGVVTRRFAHQSPDRTTTGLNDFVICVEMAFFALLHECVFSWREHTRRDDGIGTTPLQRALTYDQAFRDMFFVGDVTADLGRIICEAPTVCWRGGKRVRQAQREREARRQQQMRHKMELPPHEEEKQAATPQLSREPSLPVDDLADVPLDRPDDPNWGWSEGEKGTFV</sequence>
<comment type="subcellular location">
    <subcellularLocation>
        <location evidence="1">Membrane</location>
        <topology evidence="1">Multi-pass membrane protein</topology>
    </subcellularLocation>
</comment>
<dbReference type="SMART" id="SM01417">
    <property type="entry name" value="Solute_trans_a"/>
    <property type="match status" value="1"/>
</dbReference>
<evidence type="ECO:0000313" key="7">
    <source>
        <dbReference type="EMBL" id="CAH0365827.1"/>
    </source>
</evidence>
<feature type="transmembrane region" description="Helical" evidence="6">
    <location>
        <begin position="231"/>
        <end position="252"/>
    </location>
</feature>